<feature type="non-terminal residue" evidence="2">
    <location>
        <position position="409"/>
    </location>
</feature>
<protein>
    <recommendedName>
        <fullName evidence="1">Protein kinase domain-containing protein</fullName>
    </recommendedName>
</protein>
<dbReference type="GO" id="GO:0004672">
    <property type="term" value="F:protein kinase activity"/>
    <property type="evidence" value="ECO:0007669"/>
    <property type="project" value="InterPro"/>
</dbReference>
<dbReference type="PROSITE" id="PS50011">
    <property type="entry name" value="PROTEIN_KINASE_DOM"/>
    <property type="match status" value="1"/>
</dbReference>
<sequence length="409" mass="47553">MVWYPPEFALNHRFNLYGRTDDRYVIVDATVKTVWKVYVLDDINGRDNEQNVEQYSREAECNRRLLENPHPNLRSVRDGDNGIQNFRYDQDRKRYGVLEFVYLPSVLEKVIYDKNVNYTIFDVLAATLQHLEGIGHLHDKIRFIHGEIKADNIYIDENGIVKIGNFSKAVPLDKYGIGWEKDARSFESLLWQLLTRRKFPCGRDAMRDAGFAQLFNLLASLRWLNRIAQGAGYSAQWDLLKRNFKPWQYVDCRFEPYPKKEGLLCMPPGLAEFLREKASSSLLGPQEPIQHPIESHLSKDQKLVNLRDRAAWNAAPKISKNASDFEERFQLQMERRPQMKLKTPEAGLGPTTWLSATTEHQEREVSTLVGDVRGMLCLPEAQKAERVRIEMEARSKTEKAKSVKWLRPK</sequence>
<dbReference type="AlphaFoldDB" id="A0AA36C7W4"/>
<name>A0AA36C7W4_9BILA</name>
<dbReference type="GO" id="GO:0005524">
    <property type="term" value="F:ATP binding"/>
    <property type="evidence" value="ECO:0007669"/>
    <property type="project" value="InterPro"/>
</dbReference>
<dbReference type="SUPFAM" id="SSF56112">
    <property type="entry name" value="Protein kinase-like (PK-like)"/>
    <property type="match status" value="1"/>
</dbReference>
<proteinExistence type="predicted"/>
<evidence type="ECO:0000313" key="2">
    <source>
        <dbReference type="EMBL" id="CAJ0564001.1"/>
    </source>
</evidence>
<feature type="domain" description="Protein kinase" evidence="1">
    <location>
        <begin position="1"/>
        <end position="354"/>
    </location>
</feature>
<comment type="caution">
    <text evidence="2">The sequence shown here is derived from an EMBL/GenBank/DDBJ whole genome shotgun (WGS) entry which is preliminary data.</text>
</comment>
<evidence type="ECO:0000259" key="1">
    <source>
        <dbReference type="PROSITE" id="PS50011"/>
    </source>
</evidence>
<dbReference type="EMBL" id="CATQJA010000772">
    <property type="protein sequence ID" value="CAJ0564001.1"/>
    <property type="molecule type" value="Genomic_DNA"/>
</dbReference>
<keyword evidence="3" id="KW-1185">Reference proteome</keyword>
<reference evidence="2" key="1">
    <citation type="submission" date="2023-06" db="EMBL/GenBank/DDBJ databases">
        <authorList>
            <person name="Delattre M."/>
        </authorList>
    </citation>
    <scope>NUCLEOTIDE SEQUENCE</scope>
    <source>
        <strain evidence="2">AF72</strain>
    </source>
</reference>
<dbReference type="Proteomes" id="UP001177023">
    <property type="component" value="Unassembled WGS sequence"/>
</dbReference>
<dbReference type="InterPro" id="IPR000719">
    <property type="entry name" value="Prot_kinase_dom"/>
</dbReference>
<accession>A0AA36C7W4</accession>
<dbReference type="Pfam" id="PF07714">
    <property type="entry name" value="PK_Tyr_Ser-Thr"/>
    <property type="match status" value="1"/>
</dbReference>
<dbReference type="Gene3D" id="1.10.510.10">
    <property type="entry name" value="Transferase(Phosphotransferase) domain 1"/>
    <property type="match status" value="1"/>
</dbReference>
<organism evidence="2 3">
    <name type="scientific">Mesorhabditis spiculigera</name>
    <dbReference type="NCBI Taxonomy" id="96644"/>
    <lineage>
        <taxon>Eukaryota</taxon>
        <taxon>Metazoa</taxon>
        <taxon>Ecdysozoa</taxon>
        <taxon>Nematoda</taxon>
        <taxon>Chromadorea</taxon>
        <taxon>Rhabditida</taxon>
        <taxon>Rhabditina</taxon>
        <taxon>Rhabditomorpha</taxon>
        <taxon>Rhabditoidea</taxon>
        <taxon>Rhabditidae</taxon>
        <taxon>Mesorhabditinae</taxon>
        <taxon>Mesorhabditis</taxon>
    </lineage>
</organism>
<dbReference type="InterPro" id="IPR011009">
    <property type="entry name" value="Kinase-like_dom_sf"/>
</dbReference>
<dbReference type="InterPro" id="IPR001245">
    <property type="entry name" value="Ser-Thr/Tyr_kinase_cat_dom"/>
</dbReference>
<evidence type="ECO:0000313" key="3">
    <source>
        <dbReference type="Proteomes" id="UP001177023"/>
    </source>
</evidence>
<gene>
    <name evidence="2" type="ORF">MSPICULIGERA_LOCUS2700</name>
</gene>